<comment type="caution">
    <text evidence="2">The sequence shown here is derived from an EMBL/GenBank/DDBJ whole genome shotgun (WGS) entry which is preliminary data.</text>
</comment>
<evidence type="ECO:0000313" key="2">
    <source>
        <dbReference type="EMBL" id="GAA0311677.1"/>
    </source>
</evidence>
<organism evidence="2 3">
    <name type="scientific">Streptomyces polychromogenes</name>
    <dbReference type="NCBI Taxonomy" id="67342"/>
    <lineage>
        <taxon>Bacteria</taxon>
        <taxon>Bacillati</taxon>
        <taxon>Actinomycetota</taxon>
        <taxon>Actinomycetes</taxon>
        <taxon>Kitasatosporales</taxon>
        <taxon>Streptomycetaceae</taxon>
        <taxon>Streptomyces</taxon>
    </lineage>
</organism>
<evidence type="ECO:0000256" key="1">
    <source>
        <dbReference type="SAM" id="MobiDB-lite"/>
    </source>
</evidence>
<protein>
    <submittedName>
        <fullName evidence="2">Uncharacterized protein</fullName>
    </submittedName>
</protein>
<gene>
    <name evidence="2" type="ORF">GCM10010302_58090</name>
</gene>
<name>A0ABN0VMK7_9ACTN</name>
<sequence>MLGLCTELGFHSYRSKIARTAEGTRARVRRGGGEQGHGHREDPLTAQGGAVFRPVAQGAVALLAGDLRLEKLTQR</sequence>
<dbReference type="Proteomes" id="UP001501867">
    <property type="component" value="Unassembled WGS sequence"/>
</dbReference>
<evidence type="ECO:0000313" key="3">
    <source>
        <dbReference type="Proteomes" id="UP001501867"/>
    </source>
</evidence>
<accession>A0ABN0VMK7</accession>
<feature type="region of interest" description="Disordered" evidence="1">
    <location>
        <begin position="21"/>
        <end position="45"/>
    </location>
</feature>
<reference evidence="2 3" key="1">
    <citation type="journal article" date="2019" name="Int. J. Syst. Evol. Microbiol.">
        <title>The Global Catalogue of Microorganisms (GCM) 10K type strain sequencing project: providing services to taxonomists for standard genome sequencing and annotation.</title>
        <authorList>
            <consortium name="The Broad Institute Genomics Platform"/>
            <consortium name="The Broad Institute Genome Sequencing Center for Infectious Disease"/>
            <person name="Wu L."/>
            <person name="Ma J."/>
        </authorList>
    </citation>
    <scope>NUCLEOTIDE SEQUENCE [LARGE SCALE GENOMIC DNA]</scope>
    <source>
        <strain evidence="2 3">JCM 4505</strain>
    </source>
</reference>
<proteinExistence type="predicted"/>
<dbReference type="EMBL" id="BAAABV010000024">
    <property type="protein sequence ID" value="GAA0311677.1"/>
    <property type="molecule type" value="Genomic_DNA"/>
</dbReference>
<keyword evidence="3" id="KW-1185">Reference proteome</keyword>